<gene>
    <name evidence="8" type="ORF">FB466_2448</name>
</gene>
<evidence type="ECO:0000256" key="2">
    <source>
        <dbReference type="ARBA" id="ARBA00022692"/>
    </source>
</evidence>
<feature type="transmembrane region" description="Helical" evidence="6">
    <location>
        <begin position="12"/>
        <end position="35"/>
    </location>
</feature>
<sequence length="412" mass="42096">MSSPAAGPSRRWLYLAVGLLAQTSSSIFQFGMPFLLPQLRDLVGGSLVQAAFLAACPNLGLMATLIAWGWVADKRGERFTMAIGLTVGGLLIGATLLTSSALALGGLLFCAGAASASVNAASGRVIMGWFSAHERGLAMGIRQTAQPLGVAIAAFALPLVAEQHSLQEALLLSAGLCTAVGILVYLLIANPPQPAYTDHSAGHSPYRHALVWRIHAASALLIVPQFTVSAFAFLYLIEARGIDPVAAGGMLSVTQLVGAGGRVLVGIWSDRVHSRFGPLRTLSYTGAAVMALFAWTAYADSPLAIPALLVASVITVGNNGLSFTAVAEAAGSAWSGRALGAQNTVQNLVATATPTAIAALITTAGFAGSFAAVVLFPLAAAWVTPPRSAEHLGAELPAVPPPVPHPTAPSSG</sequence>
<evidence type="ECO:0000256" key="6">
    <source>
        <dbReference type="SAM" id="Phobius"/>
    </source>
</evidence>
<comment type="caution">
    <text evidence="8">The sequence shown here is derived from an EMBL/GenBank/DDBJ whole genome shotgun (WGS) entry which is preliminary data.</text>
</comment>
<evidence type="ECO:0000313" key="9">
    <source>
        <dbReference type="Proteomes" id="UP000318331"/>
    </source>
</evidence>
<dbReference type="GO" id="GO:0022857">
    <property type="term" value="F:transmembrane transporter activity"/>
    <property type="evidence" value="ECO:0007669"/>
    <property type="project" value="InterPro"/>
</dbReference>
<keyword evidence="4 6" id="KW-0472">Membrane</keyword>
<dbReference type="InterPro" id="IPR052952">
    <property type="entry name" value="MFS-Transporter"/>
</dbReference>
<dbReference type="InterPro" id="IPR020846">
    <property type="entry name" value="MFS_dom"/>
</dbReference>
<feature type="region of interest" description="Disordered" evidence="5">
    <location>
        <begin position="393"/>
        <end position="412"/>
    </location>
</feature>
<comment type="subcellular location">
    <subcellularLocation>
        <location evidence="1">Cell membrane</location>
        <topology evidence="1">Multi-pass membrane protein</topology>
    </subcellularLocation>
</comment>
<feature type="transmembrane region" description="Helical" evidence="6">
    <location>
        <begin position="169"/>
        <end position="189"/>
    </location>
</feature>
<dbReference type="PANTHER" id="PTHR23527">
    <property type="entry name" value="BLL3282 PROTEIN"/>
    <property type="match status" value="1"/>
</dbReference>
<evidence type="ECO:0000256" key="3">
    <source>
        <dbReference type="ARBA" id="ARBA00022989"/>
    </source>
</evidence>
<keyword evidence="9" id="KW-1185">Reference proteome</keyword>
<dbReference type="RefSeq" id="WP_211344819.1">
    <property type="nucleotide sequence ID" value="NZ_BAAAYS010000006.1"/>
</dbReference>
<evidence type="ECO:0000256" key="4">
    <source>
        <dbReference type="ARBA" id="ARBA00023136"/>
    </source>
</evidence>
<feature type="transmembrane region" description="Helical" evidence="6">
    <location>
        <begin position="47"/>
        <end position="72"/>
    </location>
</feature>
<dbReference type="Gene3D" id="1.20.1250.20">
    <property type="entry name" value="MFS general substrate transporter like domains"/>
    <property type="match status" value="2"/>
</dbReference>
<reference evidence="8 9" key="1">
    <citation type="submission" date="2019-06" db="EMBL/GenBank/DDBJ databases">
        <title>Sequencing the genomes of 1000 actinobacteria strains.</title>
        <authorList>
            <person name="Klenk H.-P."/>
        </authorList>
    </citation>
    <scope>NUCLEOTIDE SEQUENCE [LARGE SCALE GENOMIC DNA]</scope>
    <source>
        <strain evidence="8 9">DSM 18031</strain>
    </source>
</reference>
<dbReference type="InterPro" id="IPR011701">
    <property type="entry name" value="MFS"/>
</dbReference>
<dbReference type="Proteomes" id="UP000318331">
    <property type="component" value="Unassembled WGS sequence"/>
</dbReference>
<evidence type="ECO:0000256" key="5">
    <source>
        <dbReference type="SAM" id="MobiDB-lite"/>
    </source>
</evidence>
<evidence type="ECO:0000256" key="1">
    <source>
        <dbReference type="ARBA" id="ARBA00004651"/>
    </source>
</evidence>
<evidence type="ECO:0000259" key="7">
    <source>
        <dbReference type="PROSITE" id="PS50850"/>
    </source>
</evidence>
<evidence type="ECO:0000313" key="8">
    <source>
        <dbReference type="EMBL" id="TQM61493.1"/>
    </source>
</evidence>
<feature type="domain" description="Major facilitator superfamily (MFS) profile" evidence="7">
    <location>
        <begin position="10"/>
        <end position="389"/>
    </location>
</feature>
<name>A0A543HT13_9MICO</name>
<accession>A0A543HT13</accession>
<dbReference type="SUPFAM" id="SSF103473">
    <property type="entry name" value="MFS general substrate transporter"/>
    <property type="match status" value="1"/>
</dbReference>
<keyword evidence="2 6" id="KW-0812">Transmembrane</keyword>
<dbReference type="EMBL" id="VFPN01000003">
    <property type="protein sequence ID" value="TQM61493.1"/>
    <property type="molecule type" value="Genomic_DNA"/>
</dbReference>
<feature type="transmembrane region" description="Helical" evidence="6">
    <location>
        <begin position="356"/>
        <end position="383"/>
    </location>
</feature>
<dbReference type="PANTHER" id="PTHR23527:SF1">
    <property type="entry name" value="BLL3282 PROTEIN"/>
    <property type="match status" value="1"/>
</dbReference>
<keyword evidence="3 6" id="KW-1133">Transmembrane helix</keyword>
<feature type="transmembrane region" description="Helical" evidence="6">
    <location>
        <begin position="249"/>
        <end position="269"/>
    </location>
</feature>
<proteinExistence type="predicted"/>
<feature type="transmembrane region" description="Helical" evidence="6">
    <location>
        <begin position="210"/>
        <end position="237"/>
    </location>
</feature>
<dbReference type="Pfam" id="PF07690">
    <property type="entry name" value="MFS_1"/>
    <property type="match status" value="1"/>
</dbReference>
<feature type="transmembrane region" description="Helical" evidence="6">
    <location>
        <begin position="79"/>
        <end position="97"/>
    </location>
</feature>
<feature type="compositionally biased region" description="Pro residues" evidence="5">
    <location>
        <begin position="398"/>
        <end position="412"/>
    </location>
</feature>
<protein>
    <submittedName>
        <fullName evidence="8">Sugar phosphate permease</fullName>
    </submittedName>
</protein>
<feature type="transmembrane region" description="Helical" evidence="6">
    <location>
        <begin position="103"/>
        <end position="127"/>
    </location>
</feature>
<dbReference type="AlphaFoldDB" id="A0A543HT13"/>
<dbReference type="PROSITE" id="PS50850">
    <property type="entry name" value="MFS"/>
    <property type="match status" value="1"/>
</dbReference>
<feature type="transmembrane region" description="Helical" evidence="6">
    <location>
        <begin position="281"/>
        <end position="298"/>
    </location>
</feature>
<organism evidence="8 9">
    <name type="scientific">Klugiella xanthotipulae</name>
    <dbReference type="NCBI Taxonomy" id="244735"/>
    <lineage>
        <taxon>Bacteria</taxon>
        <taxon>Bacillati</taxon>
        <taxon>Actinomycetota</taxon>
        <taxon>Actinomycetes</taxon>
        <taxon>Micrococcales</taxon>
        <taxon>Microbacteriaceae</taxon>
        <taxon>Klugiella</taxon>
    </lineage>
</organism>
<dbReference type="InterPro" id="IPR036259">
    <property type="entry name" value="MFS_trans_sf"/>
</dbReference>
<dbReference type="GO" id="GO:0005886">
    <property type="term" value="C:plasma membrane"/>
    <property type="evidence" value="ECO:0007669"/>
    <property type="project" value="UniProtKB-SubCell"/>
</dbReference>